<dbReference type="EMBL" id="LAZR01031172">
    <property type="protein sequence ID" value="KKL54512.1"/>
    <property type="molecule type" value="Genomic_DNA"/>
</dbReference>
<organism evidence="1">
    <name type="scientific">marine sediment metagenome</name>
    <dbReference type="NCBI Taxonomy" id="412755"/>
    <lineage>
        <taxon>unclassified sequences</taxon>
        <taxon>metagenomes</taxon>
        <taxon>ecological metagenomes</taxon>
    </lineage>
</organism>
<proteinExistence type="predicted"/>
<sequence>MPKYRKLPVVIEAFQMTEERRWDNSEWPDWLHEAWNKPSGVAGSLWIDPNDPTLSKLIVSTAEGAYSITWDDYIIQGVKGEFYPCKPDIFEATYEKVEGVPSHIDPRPMD</sequence>
<gene>
    <name evidence="1" type="ORF">LCGC14_2264660</name>
</gene>
<accession>A0A0F9FTQ0</accession>
<protein>
    <submittedName>
        <fullName evidence="1">Uncharacterized protein</fullName>
    </submittedName>
</protein>
<dbReference type="AlphaFoldDB" id="A0A0F9FTQ0"/>
<reference evidence="1" key="1">
    <citation type="journal article" date="2015" name="Nature">
        <title>Complex archaea that bridge the gap between prokaryotes and eukaryotes.</title>
        <authorList>
            <person name="Spang A."/>
            <person name="Saw J.H."/>
            <person name="Jorgensen S.L."/>
            <person name="Zaremba-Niedzwiedzka K."/>
            <person name="Martijn J."/>
            <person name="Lind A.E."/>
            <person name="van Eijk R."/>
            <person name="Schleper C."/>
            <person name="Guy L."/>
            <person name="Ettema T.J."/>
        </authorList>
    </citation>
    <scope>NUCLEOTIDE SEQUENCE</scope>
</reference>
<comment type="caution">
    <text evidence="1">The sequence shown here is derived from an EMBL/GenBank/DDBJ whole genome shotgun (WGS) entry which is preliminary data.</text>
</comment>
<evidence type="ECO:0000313" key="1">
    <source>
        <dbReference type="EMBL" id="KKL54512.1"/>
    </source>
</evidence>
<name>A0A0F9FTQ0_9ZZZZ</name>